<dbReference type="eggNOG" id="COG4968">
    <property type="taxonomic scope" value="Bacteria"/>
</dbReference>
<proteinExistence type="predicted"/>
<dbReference type="SUPFAM" id="SSF54523">
    <property type="entry name" value="Pili subunits"/>
    <property type="match status" value="1"/>
</dbReference>
<evidence type="ECO:0000313" key="1">
    <source>
        <dbReference type="EMBL" id="AIE84721.1"/>
    </source>
</evidence>
<gene>
    <name evidence="1" type="ORF">OP10G_1353</name>
</gene>
<evidence type="ECO:0008006" key="3">
    <source>
        <dbReference type="Google" id="ProtNLM"/>
    </source>
</evidence>
<dbReference type="Pfam" id="PF07963">
    <property type="entry name" value="N_methyl"/>
    <property type="match status" value="1"/>
</dbReference>
<dbReference type="Gene3D" id="3.30.700.10">
    <property type="entry name" value="Glycoprotein, Type 4 Pilin"/>
    <property type="match status" value="1"/>
</dbReference>
<keyword evidence="2" id="KW-1185">Reference proteome</keyword>
<dbReference type="PANTHER" id="PTHR30093">
    <property type="entry name" value="GENERAL SECRETION PATHWAY PROTEIN G"/>
    <property type="match status" value="1"/>
</dbReference>
<dbReference type="OrthoDB" id="241541at2"/>
<dbReference type="RefSeq" id="WP_025226660.1">
    <property type="nucleotide sequence ID" value="NZ_CP007139.1"/>
</dbReference>
<sequence length="306" mass="33626">MHSSKRRAFTLIELLVVIAIIAILAAILFPVFAQAKAAAKRVSDMSNVKNITLGFHIYSGDTDDCAPPMWQVQDWGRPRYEQRIWKDSVLPYIKNGGRYPQPGELPYKDKGDGGIFQSPLFTDGAWASNNLPSGSFGDATTRFPRAYVVNNSAGVNEGMGSTEGDGSVHWYTEQRTFWPKVEPINGTVQNQGGSGSMTSLEKPADTILLTTTRAPWPNAKFIEVAFECTQYGDGWGGTGMACMRGVGNGMINFGFFDGHAKAVKAKQAVANDYFDVFKPGARVESPTDFGGQQWTLNEMNKIKEWN</sequence>
<dbReference type="HOGENOM" id="CLU_041661_1_0_0"/>
<dbReference type="STRING" id="661478.OP10G_1353"/>
<evidence type="ECO:0000313" key="2">
    <source>
        <dbReference type="Proteomes" id="UP000027982"/>
    </source>
</evidence>
<reference evidence="1 2" key="1">
    <citation type="journal article" date="2014" name="PLoS ONE">
        <title>The first complete genome sequence of the class fimbriimonadia in the phylum armatimonadetes.</title>
        <authorList>
            <person name="Hu Z.Y."/>
            <person name="Wang Y.Z."/>
            <person name="Im W.T."/>
            <person name="Wang S.Y."/>
            <person name="Zhao G.P."/>
            <person name="Zheng H.J."/>
            <person name="Quan Z.X."/>
        </authorList>
    </citation>
    <scope>NUCLEOTIDE SEQUENCE [LARGE SCALE GENOMIC DNA]</scope>
    <source>
        <strain evidence="1">Gsoil 348</strain>
    </source>
</reference>
<dbReference type="AlphaFoldDB" id="A0A068NMN5"/>
<organism evidence="1 2">
    <name type="scientific">Fimbriimonas ginsengisoli Gsoil 348</name>
    <dbReference type="NCBI Taxonomy" id="661478"/>
    <lineage>
        <taxon>Bacteria</taxon>
        <taxon>Bacillati</taxon>
        <taxon>Armatimonadota</taxon>
        <taxon>Fimbriimonadia</taxon>
        <taxon>Fimbriimonadales</taxon>
        <taxon>Fimbriimonadaceae</taxon>
        <taxon>Fimbriimonas</taxon>
    </lineage>
</organism>
<dbReference type="Proteomes" id="UP000027982">
    <property type="component" value="Chromosome"/>
</dbReference>
<dbReference type="KEGG" id="fgi:OP10G_1353"/>
<name>A0A068NMN5_FIMGI</name>
<dbReference type="InterPro" id="IPR012902">
    <property type="entry name" value="N_methyl_site"/>
</dbReference>
<dbReference type="EMBL" id="CP007139">
    <property type="protein sequence ID" value="AIE84721.1"/>
    <property type="molecule type" value="Genomic_DNA"/>
</dbReference>
<accession>A0A068NMN5</accession>
<dbReference type="InterPro" id="IPR045584">
    <property type="entry name" value="Pilin-like"/>
</dbReference>
<dbReference type="NCBIfam" id="TIGR02532">
    <property type="entry name" value="IV_pilin_GFxxxE"/>
    <property type="match status" value="1"/>
</dbReference>
<protein>
    <recommendedName>
        <fullName evidence="3">Prepilin-type N-terminal cleavage/methylation domain-containing protein</fullName>
    </recommendedName>
</protein>